<dbReference type="EMBL" id="QICL01000002">
    <property type="protein sequence ID" value="PXV67974.1"/>
    <property type="molecule type" value="Genomic_DNA"/>
</dbReference>
<dbReference type="AlphaFoldDB" id="A0A2V3PUK5"/>
<keyword evidence="2" id="KW-1185">Reference proteome</keyword>
<gene>
    <name evidence="1" type="ORF">CLV62_1024</name>
</gene>
<comment type="caution">
    <text evidence="1">The sequence shown here is derived from an EMBL/GenBank/DDBJ whole genome shotgun (WGS) entry which is preliminary data.</text>
</comment>
<reference evidence="1 2" key="1">
    <citation type="submission" date="2018-03" db="EMBL/GenBank/DDBJ databases">
        <title>Genomic Encyclopedia of Archaeal and Bacterial Type Strains, Phase II (KMG-II): from individual species to whole genera.</title>
        <authorList>
            <person name="Goeker M."/>
        </authorList>
    </citation>
    <scope>NUCLEOTIDE SEQUENCE [LARGE SCALE GENOMIC DNA]</scope>
    <source>
        <strain evidence="1 2">DSM 100214</strain>
    </source>
</reference>
<evidence type="ECO:0000313" key="1">
    <source>
        <dbReference type="EMBL" id="PXV67974.1"/>
    </source>
</evidence>
<proteinExistence type="predicted"/>
<protein>
    <submittedName>
        <fullName evidence="1">Uncharacterized protein</fullName>
    </submittedName>
</protein>
<dbReference type="Proteomes" id="UP000247973">
    <property type="component" value="Unassembled WGS sequence"/>
</dbReference>
<name>A0A2V3PUK5_9BACT</name>
<sequence>MISSYFCDKVSDLFIDLAGIKTGDSYTDKTSH</sequence>
<evidence type="ECO:0000313" key="2">
    <source>
        <dbReference type="Proteomes" id="UP000247973"/>
    </source>
</evidence>
<accession>A0A2V3PUK5</accession>
<organism evidence="1 2">
    <name type="scientific">Dysgonomonas alginatilytica</name>
    <dbReference type="NCBI Taxonomy" id="1605892"/>
    <lineage>
        <taxon>Bacteria</taxon>
        <taxon>Pseudomonadati</taxon>
        <taxon>Bacteroidota</taxon>
        <taxon>Bacteroidia</taxon>
        <taxon>Bacteroidales</taxon>
        <taxon>Dysgonomonadaceae</taxon>
        <taxon>Dysgonomonas</taxon>
    </lineage>
</organism>